<reference evidence="2 3" key="1">
    <citation type="submission" date="2016-01" db="EMBL/GenBank/DDBJ databases">
        <authorList>
            <person name="Oliw E.H."/>
        </authorList>
    </citation>
    <scope>NUCLEOTIDE SEQUENCE [LARGE SCALE GENOMIC DNA]</scope>
    <source>
        <strain evidence="2 3">PSS_7772B</strain>
    </source>
</reference>
<dbReference type="EMBL" id="LRQB01000006">
    <property type="protein sequence ID" value="KXA22655.1"/>
    <property type="molecule type" value="Genomic_DNA"/>
</dbReference>
<dbReference type="RefSeq" id="WP_004136512.1">
    <property type="nucleotide sequence ID" value="NZ_JBLLQV010000005.1"/>
</dbReference>
<accession>A0A133P2B8</accession>
<keyword evidence="1" id="KW-0472">Membrane</keyword>
<protein>
    <submittedName>
        <fullName evidence="2">Uncharacterized protein</fullName>
    </submittedName>
</protein>
<dbReference type="Proteomes" id="UP000070687">
    <property type="component" value="Unassembled WGS sequence"/>
</dbReference>
<keyword evidence="1" id="KW-1133">Transmembrane helix</keyword>
<feature type="transmembrane region" description="Helical" evidence="1">
    <location>
        <begin position="144"/>
        <end position="166"/>
    </location>
</feature>
<evidence type="ECO:0000256" key="1">
    <source>
        <dbReference type="SAM" id="Phobius"/>
    </source>
</evidence>
<comment type="caution">
    <text evidence="2">The sequence shown here is derived from an EMBL/GenBank/DDBJ whole genome shotgun (WGS) entry which is preliminary data.</text>
</comment>
<keyword evidence="1" id="KW-0812">Transmembrane</keyword>
<gene>
    <name evidence="2" type="ORF">HMPREF3208_00207</name>
</gene>
<feature type="transmembrane region" description="Helical" evidence="1">
    <location>
        <begin position="173"/>
        <end position="193"/>
    </location>
</feature>
<dbReference type="eggNOG" id="ENOG5031QZ3">
    <property type="taxonomic scope" value="Bacteria"/>
</dbReference>
<name>A0A133P2B8_GARVA</name>
<dbReference type="OrthoDB" id="3230420at2"/>
<feature type="transmembrane region" description="Helical" evidence="1">
    <location>
        <begin position="81"/>
        <end position="102"/>
    </location>
</feature>
<feature type="transmembrane region" description="Helical" evidence="1">
    <location>
        <begin position="12"/>
        <end position="35"/>
    </location>
</feature>
<feature type="transmembrane region" description="Helical" evidence="1">
    <location>
        <begin position="213"/>
        <end position="238"/>
    </location>
</feature>
<sequence length="243" mass="26745">MKNNFRAWLEGRHYIVAIVAILLSVVLPSLMLVIFRSFVTQLPVYVGYICLPDSANVHNAVEGITFQCQSGSSVVNFVVPLYEVIVVGFIAAAFVCLAPIMVSWERFVMKRLRIYALSAALLCLFVSFGASVLIVRIIDLQLLSTLQMILGNAWIDIVLIMIGLACFGRFYGLAFGVFLAVMNIATQGLQSKIGLILRWYPSGTLPVIPGQSILLYVIVVLTVIAVCLWSGTCGRGLLYFERA</sequence>
<feature type="transmembrane region" description="Helical" evidence="1">
    <location>
        <begin position="114"/>
        <end position="138"/>
    </location>
</feature>
<dbReference type="AlphaFoldDB" id="A0A133P2B8"/>
<evidence type="ECO:0000313" key="3">
    <source>
        <dbReference type="Proteomes" id="UP000070687"/>
    </source>
</evidence>
<dbReference type="PATRIC" id="fig|2702.100.peg.192"/>
<proteinExistence type="predicted"/>
<organism evidence="2 3">
    <name type="scientific">Gardnerella vaginalis</name>
    <dbReference type="NCBI Taxonomy" id="2702"/>
    <lineage>
        <taxon>Bacteria</taxon>
        <taxon>Bacillati</taxon>
        <taxon>Actinomycetota</taxon>
        <taxon>Actinomycetes</taxon>
        <taxon>Bifidobacteriales</taxon>
        <taxon>Bifidobacteriaceae</taxon>
        <taxon>Gardnerella</taxon>
    </lineage>
</organism>
<evidence type="ECO:0000313" key="2">
    <source>
        <dbReference type="EMBL" id="KXA22655.1"/>
    </source>
</evidence>